<dbReference type="Gene3D" id="2.40.240.10">
    <property type="entry name" value="Ribosomal Protein L25, Chain P"/>
    <property type="match status" value="1"/>
</dbReference>
<reference evidence="2" key="2">
    <citation type="submission" date="2022-06" db="EMBL/GenBank/DDBJ databases">
        <authorList>
            <person name="Holder M.E."/>
            <person name="Ajami N.J."/>
            <person name="Petrosino J.F."/>
        </authorList>
    </citation>
    <scope>NUCLEOTIDE SEQUENCE</scope>
    <source>
        <strain evidence="2">RMA 8861</strain>
    </source>
</reference>
<reference evidence="1 3" key="1">
    <citation type="submission" date="2017-09" db="EMBL/GenBank/DDBJ databases">
        <authorList>
            <person name="Thomas P."/>
            <person name="Seyboldt C."/>
        </authorList>
    </citation>
    <scope>NUCLEOTIDE SEQUENCE [LARGE SCALE GENOMIC DNA]</scope>
    <source>
        <strain evidence="1 3">DSM 7534</strain>
    </source>
</reference>
<evidence type="ECO:0000313" key="3">
    <source>
        <dbReference type="Proteomes" id="UP000280586"/>
    </source>
</evidence>
<gene>
    <name evidence="1" type="ORF">CP523_02290</name>
    <name evidence="2" type="ORF">NH397_10615</name>
</gene>
<dbReference type="Proteomes" id="UP001055437">
    <property type="component" value="Chromosome"/>
</dbReference>
<evidence type="ECO:0000313" key="1">
    <source>
        <dbReference type="EMBL" id="AYE33374.1"/>
    </source>
</evidence>
<dbReference type="KEGG" id="csep:CP523_02290"/>
<dbReference type="SUPFAM" id="SSF50715">
    <property type="entry name" value="Ribosomal protein L25-like"/>
    <property type="match status" value="1"/>
</dbReference>
<dbReference type="GO" id="GO:0005840">
    <property type="term" value="C:ribosome"/>
    <property type="evidence" value="ECO:0007669"/>
    <property type="project" value="UniProtKB-KW"/>
</dbReference>
<sequence>MIKADFRDVKIKGKVMRNKGYSTGTLKRKNGDIIPISMVGHKLDTYIARHGLNSKITIELDGLKINSKIDRVQRDLIFHNAINIDLIEI</sequence>
<dbReference type="InterPro" id="IPR011035">
    <property type="entry name" value="Ribosomal_bL25/Gln-tRNA_synth"/>
</dbReference>
<dbReference type="RefSeq" id="WP_066674010.1">
    <property type="nucleotide sequence ID" value="NZ_CABMIZ010000003.1"/>
</dbReference>
<dbReference type="GeneID" id="303559507"/>
<dbReference type="EMBL" id="CP099799">
    <property type="protein sequence ID" value="USR99948.1"/>
    <property type="molecule type" value="Genomic_DNA"/>
</dbReference>
<proteinExistence type="predicted"/>
<evidence type="ECO:0000313" key="4">
    <source>
        <dbReference type="Proteomes" id="UP001055437"/>
    </source>
</evidence>
<dbReference type="GO" id="GO:0006412">
    <property type="term" value="P:translation"/>
    <property type="evidence" value="ECO:0007669"/>
    <property type="project" value="InterPro"/>
</dbReference>
<dbReference type="GO" id="GO:1990904">
    <property type="term" value="C:ribonucleoprotein complex"/>
    <property type="evidence" value="ECO:0007669"/>
    <property type="project" value="UniProtKB-KW"/>
</dbReference>
<dbReference type="EMBL" id="CP023671">
    <property type="protein sequence ID" value="AYE33374.1"/>
    <property type="molecule type" value="Genomic_DNA"/>
</dbReference>
<protein>
    <recommendedName>
        <fullName evidence="5">50S ribosomal protein L25</fullName>
    </recommendedName>
</protein>
<dbReference type="GO" id="GO:0003735">
    <property type="term" value="F:structural constituent of ribosome"/>
    <property type="evidence" value="ECO:0007669"/>
    <property type="project" value="InterPro"/>
</dbReference>
<dbReference type="OrthoDB" id="1928232at2"/>
<dbReference type="AlphaFoldDB" id="A0A9N7JIW9"/>
<evidence type="ECO:0008006" key="5">
    <source>
        <dbReference type="Google" id="ProtNLM"/>
    </source>
</evidence>
<accession>A0A9N7JIW9</accession>
<dbReference type="Proteomes" id="UP000280586">
    <property type="component" value="Chromosome"/>
</dbReference>
<dbReference type="InterPro" id="IPR020056">
    <property type="entry name" value="Rbsml_bL25/Gln-tRNA_synth_N"/>
</dbReference>
<keyword evidence="4" id="KW-1185">Reference proteome</keyword>
<name>A0A9N7JIW9_CLOSE</name>
<evidence type="ECO:0000313" key="2">
    <source>
        <dbReference type="EMBL" id="USR99948.1"/>
    </source>
</evidence>
<organism evidence="1 3">
    <name type="scientific">Clostridium septicum</name>
    <dbReference type="NCBI Taxonomy" id="1504"/>
    <lineage>
        <taxon>Bacteria</taxon>
        <taxon>Bacillati</taxon>
        <taxon>Bacillota</taxon>
        <taxon>Clostridia</taxon>
        <taxon>Eubacteriales</taxon>
        <taxon>Clostridiaceae</taxon>
        <taxon>Clostridium</taxon>
    </lineage>
</organism>